<feature type="region of interest" description="Disordered" evidence="1">
    <location>
        <begin position="55"/>
        <end position="74"/>
    </location>
</feature>
<dbReference type="EMBL" id="QGKV02000832">
    <property type="protein sequence ID" value="KAF3552506.1"/>
    <property type="molecule type" value="Genomic_DNA"/>
</dbReference>
<protein>
    <submittedName>
        <fullName evidence="2">Uncharacterized protein</fullName>
    </submittedName>
</protein>
<reference evidence="2 3" key="1">
    <citation type="journal article" date="2020" name="BMC Genomics">
        <title>Intraspecific diversification of the crop wild relative Brassica cretica Lam. using demographic model selection.</title>
        <authorList>
            <person name="Kioukis A."/>
            <person name="Michalopoulou V.A."/>
            <person name="Briers L."/>
            <person name="Pirintsos S."/>
            <person name="Studholme D.J."/>
            <person name="Pavlidis P."/>
            <person name="Sarris P.F."/>
        </authorList>
    </citation>
    <scope>NUCLEOTIDE SEQUENCE [LARGE SCALE GENOMIC DNA]</scope>
    <source>
        <strain evidence="3">cv. PFS-1207/04</strain>
    </source>
</reference>
<accession>A0ABQ7CL82</accession>
<evidence type="ECO:0000313" key="2">
    <source>
        <dbReference type="EMBL" id="KAF3552506.1"/>
    </source>
</evidence>
<name>A0ABQ7CL82_BRACR</name>
<comment type="caution">
    <text evidence="2">The sequence shown here is derived from an EMBL/GenBank/DDBJ whole genome shotgun (WGS) entry which is preliminary data.</text>
</comment>
<gene>
    <name evidence="2" type="ORF">DY000_02004792</name>
</gene>
<organism evidence="2 3">
    <name type="scientific">Brassica cretica</name>
    <name type="common">Mustard</name>
    <dbReference type="NCBI Taxonomy" id="69181"/>
    <lineage>
        <taxon>Eukaryota</taxon>
        <taxon>Viridiplantae</taxon>
        <taxon>Streptophyta</taxon>
        <taxon>Embryophyta</taxon>
        <taxon>Tracheophyta</taxon>
        <taxon>Spermatophyta</taxon>
        <taxon>Magnoliopsida</taxon>
        <taxon>eudicotyledons</taxon>
        <taxon>Gunneridae</taxon>
        <taxon>Pentapetalae</taxon>
        <taxon>rosids</taxon>
        <taxon>malvids</taxon>
        <taxon>Brassicales</taxon>
        <taxon>Brassicaceae</taxon>
        <taxon>Brassiceae</taxon>
        <taxon>Brassica</taxon>
    </lineage>
</organism>
<sequence length="98" mass="11184">MPLYIKLLGLSVQRSKPVEEETTSIHMCSIASASQRHASKREAVFFLRIQQGDTTGHRRRTVQQNSLSESSSREVKTPTLLTHYEILLSYCSRVLHIN</sequence>
<proteinExistence type="predicted"/>
<keyword evidence="3" id="KW-1185">Reference proteome</keyword>
<dbReference type="Proteomes" id="UP000266723">
    <property type="component" value="Unassembled WGS sequence"/>
</dbReference>
<evidence type="ECO:0000313" key="3">
    <source>
        <dbReference type="Proteomes" id="UP000266723"/>
    </source>
</evidence>
<evidence type="ECO:0000256" key="1">
    <source>
        <dbReference type="SAM" id="MobiDB-lite"/>
    </source>
</evidence>